<evidence type="ECO:0000313" key="1">
    <source>
        <dbReference type="EMBL" id="RKS78884.1"/>
    </source>
</evidence>
<dbReference type="Pfam" id="PF14273">
    <property type="entry name" value="DUF4360"/>
    <property type="match status" value="1"/>
</dbReference>
<dbReference type="AlphaFoldDB" id="A0A495QXY9"/>
<accession>A0A495QXY9</accession>
<dbReference type="EMBL" id="RBWU01000001">
    <property type="protein sequence ID" value="RKS78884.1"/>
    <property type="molecule type" value="Genomic_DNA"/>
</dbReference>
<dbReference type="PANTHER" id="PTHR38847">
    <property type="match status" value="1"/>
</dbReference>
<gene>
    <name evidence="1" type="ORF">BZB76_0318</name>
</gene>
<name>A0A495QXY9_9ACTN</name>
<dbReference type="InterPro" id="IPR025649">
    <property type="entry name" value="DUF4360"/>
</dbReference>
<dbReference type="Proteomes" id="UP000274601">
    <property type="component" value="Unassembled WGS sequence"/>
</dbReference>
<evidence type="ECO:0000313" key="2">
    <source>
        <dbReference type="Proteomes" id="UP000274601"/>
    </source>
</evidence>
<keyword evidence="2" id="KW-1185">Reference proteome</keyword>
<reference evidence="1 2" key="1">
    <citation type="submission" date="2018-10" db="EMBL/GenBank/DDBJ databases">
        <title>Genomic Encyclopedia of Archaeal and Bacterial Type Strains, Phase II (KMG-II): from individual species to whole genera.</title>
        <authorList>
            <person name="Goeker M."/>
        </authorList>
    </citation>
    <scope>NUCLEOTIDE SEQUENCE [LARGE SCALE GENOMIC DNA]</scope>
    <source>
        <strain evidence="1 2">DSM 43383</strain>
    </source>
</reference>
<comment type="caution">
    <text evidence="1">The sequence shown here is derived from an EMBL/GenBank/DDBJ whole genome shotgun (WGS) entry which is preliminary data.</text>
</comment>
<organism evidence="1 2">
    <name type="scientific">Actinomadura pelletieri DSM 43383</name>
    <dbReference type="NCBI Taxonomy" id="1120940"/>
    <lineage>
        <taxon>Bacteria</taxon>
        <taxon>Bacillati</taxon>
        <taxon>Actinomycetota</taxon>
        <taxon>Actinomycetes</taxon>
        <taxon>Streptosporangiales</taxon>
        <taxon>Thermomonosporaceae</taxon>
        <taxon>Actinomadura</taxon>
    </lineage>
</organism>
<sequence length="225" mass="24115">MLVLTEDRDPHARRNAGAVVAASALAGTTVSAAPAAAGTGADRGPDPPLVTVEAVTGSGCAEGTVGASLPEDREALLLTYLDFTAQVGGSARPTDVKDCQVTLRASPRRGYSYAIVQTDQRGFAHLAPDAIGNAKINFGFENQRPSGEVTRDFRGPFKAHWQTTVDVPVDQLVFTPCDESPRLLINSRLWVDAYMTDWTKTSLIEMGSSDGFVMSTYHLVWKRCA</sequence>
<proteinExistence type="predicted"/>
<dbReference type="PANTHER" id="PTHR38847:SF1">
    <property type="entry name" value="PSEUDOURIDINE SYNTHASE RSUA_RLUA-LIKE DOMAIN-CONTAINING PROTEIN"/>
    <property type="match status" value="1"/>
</dbReference>
<dbReference type="OrthoDB" id="3432025at2"/>
<protein>
    <submittedName>
        <fullName evidence="1">Uncharacterized protein DUF4360</fullName>
    </submittedName>
</protein>